<protein>
    <submittedName>
        <fullName evidence="1">Uncharacterized protein</fullName>
    </submittedName>
</protein>
<reference evidence="1" key="1">
    <citation type="submission" date="2012-11" db="EMBL/GenBank/DDBJ databases">
        <authorList>
            <person name="Lucero-Rivera Y.E."/>
            <person name="Tovar-Ramirez D."/>
        </authorList>
    </citation>
    <scope>NUCLEOTIDE SEQUENCE</scope>
    <source>
        <tissue evidence="1">Salivary gland</tissue>
    </source>
</reference>
<accession>L7M3U6</accession>
<dbReference type="EMBL" id="GACK01007270">
    <property type="protein sequence ID" value="JAA57764.1"/>
    <property type="molecule type" value="mRNA"/>
</dbReference>
<name>L7M3U6_RHIPC</name>
<organism evidence="1">
    <name type="scientific">Rhipicephalus pulchellus</name>
    <name type="common">Yellow backed tick</name>
    <name type="synonym">Dermacentor pulchellus</name>
    <dbReference type="NCBI Taxonomy" id="72859"/>
    <lineage>
        <taxon>Eukaryota</taxon>
        <taxon>Metazoa</taxon>
        <taxon>Ecdysozoa</taxon>
        <taxon>Arthropoda</taxon>
        <taxon>Chelicerata</taxon>
        <taxon>Arachnida</taxon>
        <taxon>Acari</taxon>
        <taxon>Parasitiformes</taxon>
        <taxon>Ixodida</taxon>
        <taxon>Ixodoidea</taxon>
        <taxon>Ixodidae</taxon>
        <taxon>Rhipicephalinae</taxon>
        <taxon>Rhipicephalus</taxon>
        <taxon>Rhipicephalus</taxon>
    </lineage>
</organism>
<evidence type="ECO:0000313" key="1">
    <source>
        <dbReference type="EMBL" id="JAA57764.1"/>
    </source>
</evidence>
<proteinExistence type="evidence at transcript level"/>
<sequence length="105" mass="11357">MVVRLPGQMRPAESSAIPLSSSLGVPRAALSVPLCTWNQWTVTSSIDGRGVSRRGILIKHPAFVAHVPRAQAAERCARSYATSSCWRRPFERAARDSEGSRGNPG</sequence>
<dbReference type="AlphaFoldDB" id="L7M3U6"/>
<reference evidence="1" key="2">
    <citation type="journal article" date="2015" name="J. Proteomics">
        <title>Sexual differences in the sialomes of the zebra tick, Rhipicephalus pulchellus.</title>
        <authorList>
            <person name="Tan A.W."/>
            <person name="Francischetti I.M."/>
            <person name="Slovak M."/>
            <person name="Kini R.M."/>
            <person name="Ribeiro J.M."/>
        </authorList>
    </citation>
    <scope>NUCLEOTIDE SEQUENCE</scope>
    <source>
        <tissue evidence="1">Salivary gland</tissue>
    </source>
</reference>